<evidence type="ECO:0000256" key="1">
    <source>
        <dbReference type="SAM" id="MobiDB-lite"/>
    </source>
</evidence>
<sequence>GARPVRRARGAGPPRPVIQGPDPGLVRPSPGPAALPAAPAEARDGAPAAGGAHRERQAGAGPPRGTARRRGVPRPEAQEEGVPAPPHGSREEDAGGEGRGVRGRGALPGVRHALRR</sequence>
<dbReference type="EMBL" id="AGNL01013539">
    <property type="protein sequence ID" value="EJK67195.1"/>
    <property type="molecule type" value="Genomic_DNA"/>
</dbReference>
<protein>
    <submittedName>
        <fullName evidence="2">Uncharacterized protein</fullName>
    </submittedName>
</protein>
<dbReference type="Proteomes" id="UP000266841">
    <property type="component" value="Unassembled WGS sequence"/>
</dbReference>
<keyword evidence="3" id="KW-1185">Reference proteome</keyword>
<gene>
    <name evidence="2" type="ORF">THAOC_11804</name>
</gene>
<name>K0SPI4_THAOC</name>
<feature type="region of interest" description="Disordered" evidence="1">
    <location>
        <begin position="1"/>
        <end position="116"/>
    </location>
</feature>
<organism evidence="2 3">
    <name type="scientific">Thalassiosira oceanica</name>
    <name type="common">Marine diatom</name>
    <dbReference type="NCBI Taxonomy" id="159749"/>
    <lineage>
        <taxon>Eukaryota</taxon>
        <taxon>Sar</taxon>
        <taxon>Stramenopiles</taxon>
        <taxon>Ochrophyta</taxon>
        <taxon>Bacillariophyta</taxon>
        <taxon>Coscinodiscophyceae</taxon>
        <taxon>Thalassiosirophycidae</taxon>
        <taxon>Thalassiosirales</taxon>
        <taxon>Thalassiosiraceae</taxon>
        <taxon>Thalassiosira</taxon>
    </lineage>
</organism>
<proteinExistence type="predicted"/>
<dbReference type="AlphaFoldDB" id="K0SPI4"/>
<comment type="caution">
    <text evidence="2">The sequence shown here is derived from an EMBL/GenBank/DDBJ whole genome shotgun (WGS) entry which is preliminary data.</text>
</comment>
<feature type="non-terminal residue" evidence="2">
    <location>
        <position position="1"/>
    </location>
</feature>
<feature type="compositionally biased region" description="Low complexity" evidence="1">
    <location>
        <begin position="32"/>
        <end position="51"/>
    </location>
</feature>
<evidence type="ECO:0000313" key="3">
    <source>
        <dbReference type="Proteomes" id="UP000266841"/>
    </source>
</evidence>
<accession>K0SPI4</accession>
<evidence type="ECO:0000313" key="2">
    <source>
        <dbReference type="EMBL" id="EJK67195.1"/>
    </source>
</evidence>
<reference evidence="2 3" key="1">
    <citation type="journal article" date="2012" name="Genome Biol.">
        <title>Genome and low-iron response of an oceanic diatom adapted to chronic iron limitation.</title>
        <authorList>
            <person name="Lommer M."/>
            <person name="Specht M."/>
            <person name="Roy A.S."/>
            <person name="Kraemer L."/>
            <person name="Andreson R."/>
            <person name="Gutowska M.A."/>
            <person name="Wolf J."/>
            <person name="Bergner S.V."/>
            <person name="Schilhabel M.B."/>
            <person name="Klostermeier U.C."/>
            <person name="Beiko R.G."/>
            <person name="Rosenstiel P."/>
            <person name="Hippler M."/>
            <person name="Laroche J."/>
        </authorList>
    </citation>
    <scope>NUCLEOTIDE SEQUENCE [LARGE SCALE GENOMIC DNA]</scope>
    <source>
        <strain evidence="2 3">CCMP1005</strain>
    </source>
</reference>